<accession>A0A895XKW5</accession>
<comment type="subcellular location">
    <subcellularLocation>
        <location evidence="1">Cell inner membrane</location>
        <topology evidence="1">Multi-pass membrane protein</topology>
    </subcellularLocation>
</comment>
<dbReference type="Gene3D" id="1.20.1250.20">
    <property type="entry name" value="MFS general substrate transporter like domains"/>
    <property type="match status" value="1"/>
</dbReference>
<keyword evidence="2" id="KW-0813">Transport</keyword>
<organism evidence="8 9">
    <name type="scientific">Natronoglycomyces albus</name>
    <dbReference type="NCBI Taxonomy" id="2811108"/>
    <lineage>
        <taxon>Bacteria</taxon>
        <taxon>Bacillati</taxon>
        <taxon>Actinomycetota</taxon>
        <taxon>Actinomycetes</taxon>
        <taxon>Glycomycetales</taxon>
        <taxon>Glycomycetaceae</taxon>
        <taxon>Natronoglycomyces</taxon>
    </lineage>
</organism>
<dbReference type="PANTHER" id="PTHR23513">
    <property type="entry name" value="INTEGRAL MEMBRANE EFFLUX PROTEIN-RELATED"/>
    <property type="match status" value="1"/>
</dbReference>
<name>A0A895XKW5_9ACTN</name>
<dbReference type="KEGG" id="nav:JQS30_10310"/>
<dbReference type="GO" id="GO:0005886">
    <property type="term" value="C:plasma membrane"/>
    <property type="evidence" value="ECO:0007669"/>
    <property type="project" value="UniProtKB-SubCell"/>
</dbReference>
<dbReference type="InterPro" id="IPR010290">
    <property type="entry name" value="TM_effector"/>
</dbReference>
<evidence type="ECO:0000256" key="3">
    <source>
        <dbReference type="ARBA" id="ARBA00022475"/>
    </source>
</evidence>
<dbReference type="PANTHER" id="PTHR23513:SF9">
    <property type="entry name" value="ENTEROBACTIN EXPORTER ENTS"/>
    <property type="match status" value="1"/>
</dbReference>
<feature type="transmembrane region" description="Helical" evidence="7">
    <location>
        <begin position="257"/>
        <end position="282"/>
    </location>
</feature>
<feature type="transmembrane region" description="Helical" evidence="7">
    <location>
        <begin position="352"/>
        <end position="375"/>
    </location>
</feature>
<dbReference type="CDD" id="cd06173">
    <property type="entry name" value="MFS_MefA_like"/>
    <property type="match status" value="1"/>
</dbReference>
<feature type="transmembrane region" description="Helical" evidence="7">
    <location>
        <begin position="232"/>
        <end position="251"/>
    </location>
</feature>
<evidence type="ECO:0000256" key="1">
    <source>
        <dbReference type="ARBA" id="ARBA00004429"/>
    </source>
</evidence>
<evidence type="ECO:0000313" key="9">
    <source>
        <dbReference type="Proteomes" id="UP000662939"/>
    </source>
</evidence>
<dbReference type="AlphaFoldDB" id="A0A895XKW5"/>
<keyword evidence="4 7" id="KW-0812">Transmembrane</keyword>
<feature type="transmembrane region" description="Helical" evidence="7">
    <location>
        <begin position="23"/>
        <end position="47"/>
    </location>
</feature>
<evidence type="ECO:0000256" key="2">
    <source>
        <dbReference type="ARBA" id="ARBA00022448"/>
    </source>
</evidence>
<keyword evidence="5 7" id="KW-1133">Transmembrane helix</keyword>
<evidence type="ECO:0000256" key="4">
    <source>
        <dbReference type="ARBA" id="ARBA00022692"/>
    </source>
</evidence>
<keyword evidence="3" id="KW-1003">Cell membrane</keyword>
<feature type="transmembrane region" description="Helical" evidence="7">
    <location>
        <begin position="381"/>
        <end position="400"/>
    </location>
</feature>
<feature type="transmembrane region" description="Helical" evidence="7">
    <location>
        <begin position="85"/>
        <end position="105"/>
    </location>
</feature>
<proteinExistence type="predicted"/>
<feature type="transmembrane region" description="Helical" evidence="7">
    <location>
        <begin position="313"/>
        <end position="340"/>
    </location>
</feature>
<protein>
    <submittedName>
        <fullName evidence="8">MFS transporter</fullName>
    </submittedName>
</protein>
<reference evidence="8" key="1">
    <citation type="submission" date="2021-02" db="EMBL/GenBank/DDBJ databases">
        <title>Natronoglycomyces albus gen. nov., sp. nov, a haloalkaliphilic actinobacterium from a soda solonchak soil.</title>
        <authorList>
            <person name="Sorokin D.Y."/>
            <person name="Khijniak T.V."/>
            <person name="Zakharycheva A.P."/>
            <person name="Boueva O.V."/>
            <person name="Ariskina E.V."/>
            <person name="Hahnke R.L."/>
            <person name="Bunk B."/>
            <person name="Sproer C."/>
            <person name="Schumann P."/>
            <person name="Evtushenko L.I."/>
            <person name="Kublanov I.V."/>
        </authorList>
    </citation>
    <scope>NUCLEOTIDE SEQUENCE</scope>
    <source>
        <strain evidence="8">DSM 106290</strain>
    </source>
</reference>
<gene>
    <name evidence="8" type="ORF">JQS30_10310</name>
</gene>
<feature type="transmembrane region" description="Helical" evidence="7">
    <location>
        <begin position="111"/>
        <end position="131"/>
    </location>
</feature>
<dbReference type="Proteomes" id="UP000662939">
    <property type="component" value="Chromosome"/>
</dbReference>
<keyword evidence="9" id="KW-1185">Reference proteome</keyword>
<evidence type="ECO:0000256" key="7">
    <source>
        <dbReference type="SAM" id="Phobius"/>
    </source>
</evidence>
<evidence type="ECO:0000313" key="8">
    <source>
        <dbReference type="EMBL" id="QSB04203.1"/>
    </source>
</evidence>
<sequence length="413" mass="43093">MTDTSTYRSRVGALRANRDFGKLWIGQGVAELGGSISMLAIPLLAIAMTGNEVMAGLMGTAGFVAMWLAHLPAGYIADMFDRRKIMLWCQGTQSFLYGGFIIALVTGYASVWALMAVYMAACVLAIVFGAAQRQAIRQIVDRDHIPEAISMSTARGYAISMAGPSIGGGLFAVARSAPLIADVVTNLISMLFVSRIKTSLKPESKPTIGRLLPDIGTGWKVLWTNTFLRSKTIYSVTTNVAVSALMFVLIIDNASDSVVLGASLSAAAGAGLVGALIAPFLYRRLGMRTLIVGSALVRGSVLVVAAWSGSPILFAAVLATVMLLGPTVNTALSAATLLAVPKEVLGRASSSSAFVSSALQPFAPLLAGLMLYFLSTAATQLVIAGAFVFVALLAATLPGLDVRPGSQPREAKA</sequence>
<dbReference type="Pfam" id="PF05977">
    <property type="entry name" value="MFS_3"/>
    <property type="match status" value="1"/>
</dbReference>
<dbReference type="RefSeq" id="WP_213170203.1">
    <property type="nucleotide sequence ID" value="NZ_CP070496.1"/>
</dbReference>
<dbReference type="SUPFAM" id="SSF103473">
    <property type="entry name" value="MFS general substrate transporter"/>
    <property type="match status" value="1"/>
</dbReference>
<feature type="transmembrane region" description="Helical" evidence="7">
    <location>
        <begin position="53"/>
        <end position="73"/>
    </location>
</feature>
<evidence type="ECO:0000256" key="6">
    <source>
        <dbReference type="ARBA" id="ARBA00023136"/>
    </source>
</evidence>
<evidence type="ECO:0000256" key="5">
    <source>
        <dbReference type="ARBA" id="ARBA00022989"/>
    </source>
</evidence>
<dbReference type="InterPro" id="IPR036259">
    <property type="entry name" value="MFS_trans_sf"/>
</dbReference>
<dbReference type="EMBL" id="CP070496">
    <property type="protein sequence ID" value="QSB04203.1"/>
    <property type="molecule type" value="Genomic_DNA"/>
</dbReference>
<keyword evidence="6 7" id="KW-0472">Membrane</keyword>